<organism evidence="2 3">
    <name type="scientific">Vitis vinifera</name>
    <name type="common">Grape</name>
    <dbReference type="NCBI Taxonomy" id="29760"/>
    <lineage>
        <taxon>Eukaryota</taxon>
        <taxon>Viridiplantae</taxon>
        <taxon>Streptophyta</taxon>
        <taxon>Embryophyta</taxon>
        <taxon>Tracheophyta</taxon>
        <taxon>Spermatophyta</taxon>
        <taxon>Magnoliopsida</taxon>
        <taxon>eudicotyledons</taxon>
        <taxon>Gunneridae</taxon>
        <taxon>Pentapetalae</taxon>
        <taxon>rosids</taxon>
        <taxon>Vitales</taxon>
        <taxon>Vitaceae</taxon>
        <taxon>Viteae</taxon>
        <taxon>Vitis</taxon>
    </lineage>
</organism>
<feature type="compositionally biased region" description="Low complexity" evidence="1">
    <location>
        <begin position="1"/>
        <end position="10"/>
    </location>
</feature>
<evidence type="ECO:0000313" key="3">
    <source>
        <dbReference type="Proteomes" id="UP000288805"/>
    </source>
</evidence>
<proteinExistence type="predicted"/>
<accession>A0A438CIB7</accession>
<sequence length="90" mass="9595">MPQATSTDLPTTPPIPPTAPPTSEDFITVSGSEFRAMIQQHLGLPPPQTDIPRPLKPRALAKETITVDVPPQATHEVAFEPSSPPKNPAP</sequence>
<dbReference type="Proteomes" id="UP000288805">
    <property type="component" value="Unassembled WGS sequence"/>
</dbReference>
<evidence type="ECO:0000313" key="2">
    <source>
        <dbReference type="EMBL" id="RVW22961.1"/>
    </source>
</evidence>
<comment type="caution">
    <text evidence="2">The sequence shown here is derived from an EMBL/GenBank/DDBJ whole genome shotgun (WGS) entry which is preliminary data.</text>
</comment>
<feature type="compositionally biased region" description="Pro residues" evidence="1">
    <location>
        <begin position="11"/>
        <end position="20"/>
    </location>
</feature>
<feature type="region of interest" description="Disordered" evidence="1">
    <location>
        <begin position="1"/>
        <end position="25"/>
    </location>
</feature>
<protein>
    <recommendedName>
        <fullName evidence="4">VQ domain-containing protein</fullName>
    </recommendedName>
</protein>
<dbReference type="AlphaFoldDB" id="A0A438CIB7"/>
<evidence type="ECO:0008006" key="4">
    <source>
        <dbReference type="Google" id="ProtNLM"/>
    </source>
</evidence>
<dbReference type="EMBL" id="QGNW01002211">
    <property type="protein sequence ID" value="RVW22961.1"/>
    <property type="molecule type" value="Genomic_DNA"/>
</dbReference>
<feature type="region of interest" description="Disordered" evidence="1">
    <location>
        <begin position="66"/>
        <end position="90"/>
    </location>
</feature>
<name>A0A438CIB7_VITVI</name>
<reference evidence="2 3" key="1">
    <citation type="journal article" date="2018" name="PLoS Genet.">
        <title>Population sequencing reveals clonal diversity and ancestral inbreeding in the grapevine cultivar Chardonnay.</title>
        <authorList>
            <person name="Roach M.J."/>
            <person name="Johnson D.L."/>
            <person name="Bohlmann J."/>
            <person name="van Vuuren H.J."/>
            <person name="Jones S.J."/>
            <person name="Pretorius I.S."/>
            <person name="Schmidt S.A."/>
            <person name="Borneman A.R."/>
        </authorList>
    </citation>
    <scope>NUCLEOTIDE SEQUENCE [LARGE SCALE GENOMIC DNA]</scope>
    <source>
        <strain evidence="3">cv. Chardonnay</strain>
        <tissue evidence="2">Leaf</tissue>
    </source>
</reference>
<evidence type="ECO:0000256" key="1">
    <source>
        <dbReference type="SAM" id="MobiDB-lite"/>
    </source>
</evidence>
<gene>
    <name evidence="2" type="ORF">CK203_093667</name>
</gene>